<comment type="caution">
    <text evidence="9">The sequence shown here is derived from an EMBL/GenBank/DDBJ whole genome shotgun (WGS) entry which is preliminary data.</text>
</comment>
<keyword evidence="6" id="KW-0460">Magnesium</keyword>
<dbReference type="AlphaFoldDB" id="A0A8S9YTX3"/>
<evidence type="ECO:0000259" key="8">
    <source>
        <dbReference type="SMART" id="SM00479"/>
    </source>
</evidence>
<evidence type="ECO:0000256" key="7">
    <source>
        <dbReference type="ARBA" id="ARBA00025769"/>
    </source>
</evidence>
<evidence type="ECO:0000313" key="9">
    <source>
        <dbReference type="EMBL" id="KAF7250686.1"/>
    </source>
</evidence>
<evidence type="ECO:0000256" key="3">
    <source>
        <dbReference type="ARBA" id="ARBA00022723"/>
    </source>
</evidence>
<dbReference type="InterPro" id="IPR012337">
    <property type="entry name" value="RNaseH-like_sf"/>
</dbReference>
<dbReference type="InterPro" id="IPR040393">
    <property type="entry name" value="TREX1/2"/>
</dbReference>
<dbReference type="Proteomes" id="UP000822476">
    <property type="component" value="Unassembled WGS sequence"/>
</dbReference>
<evidence type="ECO:0000256" key="6">
    <source>
        <dbReference type="ARBA" id="ARBA00022842"/>
    </source>
</evidence>
<comment type="cofactor">
    <cofactor evidence="1">
        <name>Mg(2+)</name>
        <dbReference type="ChEBI" id="CHEBI:18420"/>
    </cofactor>
</comment>
<dbReference type="GO" id="GO:0005737">
    <property type="term" value="C:cytoplasm"/>
    <property type="evidence" value="ECO:0007669"/>
    <property type="project" value="TreeGrafter"/>
</dbReference>
<dbReference type="SMART" id="SM00479">
    <property type="entry name" value="EXOIII"/>
    <property type="match status" value="1"/>
</dbReference>
<dbReference type="GO" id="GO:0046872">
    <property type="term" value="F:metal ion binding"/>
    <property type="evidence" value="ECO:0007669"/>
    <property type="project" value="UniProtKB-KW"/>
</dbReference>
<evidence type="ECO:0000256" key="5">
    <source>
        <dbReference type="ARBA" id="ARBA00022839"/>
    </source>
</evidence>
<dbReference type="SUPFAM" id="SSF53098">
    <property type="entry name" value="Ribonuclease H-like"/>
    <property type="match status" value="1"/>
</dbReference>
<accession>A0A8S9YTX3</accession>
<reference evidence="9" key="1">
    <citation type="submission" date="2019-07" db="EMBL/GenBank/DDBJ databases">
        <title>Annotation for the trematode Paragonimus miyazaki's.</title>
        <authorList>
            <person name="Choi Y.-J."/>
        </authorList>
    </citation>
    <scope>NUCLEOTIDE SEQUENCE</scope>
    <source>
        <strain evidence="9">Japan</strain>
    </source>
</reference>
<dbReference type="OrthoDB" id="10250935at2759"/>
<dbReference type="InterPro" id="IPR013520">
    <property type="entry name" value="Ribonucl_H"/>
</dbReference>
<organism evidence="9 10">
    <name type="scientific">Paragonimus skrjabini miyazakii</name>
    <dbReference type="NCBI Taxonomy" id="59628"/>
    <lineage>
        <taxon>Eukaryota</taxon>
        <taxon>Metazoa</taxon>
        <taxon>Spiralia</taxon>
        <taxon>Lophotrochozoa</taxon>
        <taxon>Platyhelminthes</taxon>
        <taxon>Trematoda</taxon>
        <taxon>Digenea</taxon>
        <taxon>Plagiorchiida</taxon>
        <taxon>Troglotremata</taxon>
        <taxon>Troglotrematidae</taxon>
        <taxon>Paragonimus</taxon>
    </lineage>
</organism>
<dbReference type="PANTHER" id="PTHR13058:SF19">
    <property type="entry name" value="LD40940P"/>
    <property type="match status" value="1"/>
</dbReference>
<keyword evidence="10" id="KW-1185">Reference proteome</keyword>
<dbReference type="PANTHER" id="PTHR13058">
    <property type="entry name" value="THREE PRIME REPAIR EXONUCLEASE 1, 2"/>
    <property type="match status" value="1"/>
</dbReference>
<evidence type="ECO:0000313" key="10">
    <source>
        <dbReference type="Proteomes" id="UP000822476"/>
    </source>
</evidence>
<evidence type="ECO:0000256" key="1">
    <source>
        <dbReference type="ARBA" id="ARBA00001946"/>
    </source>
</evidence>
<feature type="domain" description="Exonuclease" evidence="8">
    <location>
        <begin position="19"/>
        <end position="255"/>
    </location>
</feature>
<proteinExistence type="inferred from homology"/>
<comment type="similarity">
    <text evidence="7">Belongs to the exonuclease superfamily. TREX family.</text>
</comment>
<keyword evidence="4" id="KW-0378">Hydrolase</keyword>
<protein>
    <recommendedName>
        <fullName evidence="8">Exonuclease domain-containing protein</fullName>
    </recommendedName>
</protein>
<dbReference type="InterPro" id="IPR036397">
    <property type="entry name" value="RNaseH_sf"/>
</dbReference>
<evidence type="ECO:0000256" key="2">
    <source>
        <dbReference type="ARBA" id="ARBA00022722"/>
    </source>
</evidence>
<dbReference type="EMBL" id="JTDE01005245">
    <property type="protein sequence ID" value="KAF7250686.1"/>
    <property type="molecule type" value="Genomic_DNA"/>
</dbReference>
<name>A0A8S9YTX3_9TREM</name>
<dbReference type="Gene3D" id="3.30.420.10">
    <property type="entry name" value="Ribonuclease H-like superfamily/Ribonuclease H"/>
    <property type="match status" value="1"/>
</dbReference>
<dbReference type="GO" id="GO:0003676">
    <property type="term" value="F:nucleic acid binding"/>
    <property type="evidence" value="ECO:0007669"/>
    <property type="project" value="InterPro"/>
</dbReference>
<dbReference type="GO" id="GO:0006308">
    <property type="term" value="P:DNA catabolic process"/>
    <property type="evidence" value="ECO:0007669"/>
    <property type="project" value="TreeGrafter"/>
</dbReference>
<keyword evidence="3" id="KW-0479">Metal-binding</keyword>
<sequence>MLKSAQIQKTVQKPIFLSTLVFLDLETTGLPSASFKPEITELCLLAVSRFALEHTDKPIRVQNKLNLCFYPTRTMQSVAAKISGLNTDNLFHQKDFDTTAVNVLQLFLTRLDPPICLLAHNGIRFDFALLRAQLLSLRGIDFRLLDCHGSPILCADTLSLFTALNDELMRKPPLNDSGFDCADADVSSDNCTLVNTPLSQSSPKKSVSAPRAVSFQLSNVYSRVFGSPHSNAHSAEGDCIALMDLVQHLGLSAIDWLQTNYSDFNKIPAMYTLPSTRLTTPTAFPYENIRDESQTVTVTDEVVKLSKVRIE</sequence>
<keyword evidence="5" id="KW-0269">Exonuclease</keyword>
<evidence type="ECO:0000256" key="4">
    <source>
        <dbReference type="ARBA" id="ARBA00022801"/>
    </source>
</evidence>
<gene>
    <name evidence="9" type="ORF">EG68_08481</name>
</gene>
<dbReference type="GO" id="GO:0008296">
    <property type="term" value="F:3'-5'-DNA exonuclease activity"/>
    <property type="evidence" value="ECO:0007669"/>
    <property type="project" value="TreeGrafter"/>
</dbReference>
<keyword evidence="2" id="KW-0540">Nuclease</keyword>